<protein>
    <recommendedName>
        <fullName evidence="10">Glutamate--tRNA ligase</fullName>
        <ecNumber evidence="10">6.1.1.17</ecNumber>
    </recommendedName>
    <alternativeName>
        <fullName evidence="10">Glutamyl-tRNA synthetase</fullName>
        <shortName evidence="10">GluRS</shortName>
    </alternativeName>
</protein>
<feature type="domain" description="Aminoacyl-tRNA synthetase class I anticodon-binding" evidence="12">
    <location>
        <begin position="333"/>
        <end position="461"/>
    </location>
</feature>
<dbReference type="GO" id="GO:0006424">
    <property type="term" value="P:glutamyl-tRNA aminoacylation"/>
    <property type="evidence" value="ECO:0007669"/>
    <property type="project" value="UniProtKB-UniRule"/>
</dbReference>
<dbReference type="GO" id="GO:0005524">
    <property type="term" value="F:ATP binding"/>
    <property type="evidence" value="ECO:0007669"/>
    <property type="project" value="UniProtKB-UniRule"/>
</dbReference>
<evidence type="ECO:0000256" key="5">
    <source>
        <dbReference type="ARBA" id="ARBA00022598"/>
    </source>
</evidence>
<evidence type="ECO:0000256" key="8">
    <source>
        <dbReference type="ARBA" id="ARBA00022917"/>
    </source>
</evidence>
<dbReference type="PANTHER" id="PTHR43311">
    <property type="entry name" value="GLUTAMATE--TRNA LIGASE"/>
    <property type="match status" value="1"/>
</dbReference>
<feature type="domain" description="Glutamyl/glutaminyl-tRNA synthetase class Ib catalytic" evidence="11">
    <location>
        <begin position="3"/>
        <end position="305"/>
    </location>
</feature>
<keyword evidence="4 10" id="KW-0963">Cytoplasm</keyword>
<sequence length="467" mass="54086">MNIVTRFAPSPTGCFHIGSARTALYAWLFARSNNGKFILRIEDTDSKRYKEGSTLGILRDLKWLGLNWDEGPYFQSAKFEYYKDIIQSMLKSGLAYKCYCTEVRLDLLRKKQLSSGEKPKYDRKCRIFLKDYKSDSRYVVRFCNPINGTVSFFDEIRGKISFKNEELDDVIIQRTNGLPTYNFCAAVDDRDMKITHVIRGEDHINNTPRQINLLEALGSKIPIYAHVSMILKKNGEKLSKRKKVIGISDYRLQGYLPESLLNYIVRLGWSNGNQEIFSIDDMIKLFTLKGINKSPSRFDINKLLWLNRFYIKSLPHNRIIEHLKYQFKKKSVNYLNGLNLSELIQLVGTRYSTLQDMVNFSHYFYKDHIIYNIDSAKKYLVKSSVVFLKSIYSRILSLETWTVEEILIAIRSLVSESNVDSNEVFMPIRVAITGDIISPSIHIVIYGIGKSRFLLRIESALSYISSS</sequence>
<evidence type="ECO:0000256" key="10">
    <source>
        <dbReference type="HAMAP-Rule" id="MF_00022"/>
    </source>
</evidence>
<comment type="similarity">
    <text evidence="2 10">Belongs to the class-I aminoacyl-tRNA synthetase family. Glutamate--tRNA ligase type 1 subfamily.</text>
</comment>
<dbReference type="PATRIC" id="fig|118110.3.peg.58"/>
<evidence type="ECO:0000313" key="13">
    <source>
        <dbReference type="EMBL" id="ANF17293.1"/>
    </source>
</evidence>
<evidence type="ECO:0000256" key="9">
    <source>
        <dbReference type="ARBA" id="ARBA00023146"/>
    </source>
</evidence>
<evidence type="ECO:0000256" key="6">
    <source>
        <dbReference type="ARBA" id="ARBA00022741"/>
    </source>
</evidence>
<dbReference type="InterPro" id="IPR033910">
    <property type="entry name" value="GluRS_core"/>
</dbReference>
<dbReference type="HAMAP" id="MF_00022">
    <property type="entry name" value="Glu_tRNA_synth_type1"/>
    <property type="match status" value="1"/>
</dbReference>
<comment type="cofactor">
    <cofactor evidence="10">
        <name>Zn(2+)</name>
        <dbReference type="ChEBI" id="CHEBI:29105"/>
    </cofactor>
    <text evidence="10">Binds 1 zinc ion per subunit.</text>
</comment>
<dbReference type="EC" id="6.1.1.17" evidence="10"/>
<evidence type="ECO:0000259" key="11">
    <source>
        <dbReference type="Pfam" id="PF00749"/>
    </source>
</evidence>
<dbReference type="InterPro" id="IPR045462">
    <property type="entry name" value="aa-tRNA-synth_I_cd-bd"/>
</dbReference>
<keyword evidence="9 10" id="KW-0030">Aminoacyl-tRNA synthetase</keyword>
<dbReference type="Gene3D" id="3.40.50.620">
    <property type="entry name" value="HUPs"/>
    <property type="match status" value="1"/>
</dbReference>
<dbReference type="SUPFAM" id="SSF48163">
    <property type="entry name" value="An anticodon-binding domain of class I aminoacyl-tRNA synthetases"/>
    <property type="match status" value="1"/>
</dbReference>
<feature type="binding site" evidence="10">
    <location>
        <position position="125"/>
    </location>
    <ligand>
        <name>Zn(2+)</name>
        <dbReference type="ChEBI" id="CHEBI:29105"/>
    </ligand>
</feature>
<dbReference type="FunFam" id="3.40.50.620:FF:000007">
    <property type="entry name" value="Glutamate--tRNA ligase"/>
    <property type="match status" value="1"/>
</dbReference>
<feature type="short sequence motif" description="'HIGH' region" evidence="10">
    <location>
        <begin position="9"/>
        <end position="19"/>
    </location>
</feature>
<dbReference type="InterPro" id="IPR020751">
    <property type="entry name" value="aa-tRNA-synth_I_codon-bd_sub2"/>
</dbReference>
<dbReference type="InterPro" id="IPR014729">
    <property type="entry name" value="Rossmann-like_a/b/a_fold"/>
</dbReference>
<dbReference type="CDD" id="cd00808">
    <property type="entry name" value="GluRS_core"/>
    <property type="match status" value="1"/>
</dbReference>
<evidence type="ECO:0000256" key="2">
    <source>
        <dbReference type="ARBA" id="ARBA00007894"/>
    </source>
</evidence>
<dbReference type="InterPro" id="IPR004527">
    <property type="entry name" value="Glu-tRNA-ligase_bac/mito"/>
</dbReference>
<evidence type="ECO:0000256" key="3">
    <source>
        <dbReference type="ARBA" id="ARBA00011245"/>
    </source>
</evidence>
<evidence type="ECO:0000256" key="4">
    <source>
        <dbReference type="ARBA" id="ARBA00022490"/>
    </source>
</evidence>
<dbReference type="Pfam" id="PF19269">
    <property type="entry name" value="Anticodon_2"/>
    <property type="match status" value="1"/>
</dbReference>
<feature type="binding site" evidence="10">
    <location>
        <position position="131"/>
    </location>
    <ligand>
        <name>Zn(2+)</name>
        <dbReference type="ChEBI" id="CHEBI:29105"/>
    </ligand>
</feature>
<keyword evidence="6 10" id="KW-0547">Nucleotide-binding</keyword>
<feature type="binding site" evidence="10">
    <location>
        <position position="100"/>
    </location>
    <ligand>
        <name>Zn(2+)</name>
        <dbReference type="ChEBI" id="CHEBI:29105"/>
    </ligand>
</feature>
<keyword evidence="14" id="KW-1185">Reference proteome</keyword>
<gene>
    <name evidence="10" type="primary">gltX</name>
    <name evidence="13" type="ORF">XW81_00320</name>
</gene>
<organism evidence="13 14">
    <name type="scientific">Buchnera aphidicola subsp. Schlechtendalia chinensis</name>
    <dbReference type="NCBI Taxonomy" id="118110"/>
    <lineage>
        <taxon>Bacteria</taxon>
        <taxon>Pseudomonadati</taxon>
        <taxon>Pseudomonadota</taxon>
        <taxon>Gammaproteobacteria</taxon>
        <taxon>Enterobacterales</taxon>
        <taxon>Erwiniaceae</taxon>
        <taxon>Buchnera</taxon>
    </lineage>
</organism>
<dbReference type="GO" id="GO:0004818">
    <property type="term" value="F:glutamate-tRNA ligase activity"/>
    <property type="evidence" value="ECO:0007669"/>
    <property type="project" value="UniProtKB-UniRule"/>
</dbReference>
<keyword evidence="8 10" id="KW-0648">Protein biosynthesis</keyword>
<feature type="binding site" evidence="10">
    <location>
        <position position="240"/>
    </location>
    <ligand>
        <name>ATP</name>
        <dbReference type="ChEBI" id="CHEBI:30616"/>
    </ligand>
</feature>
<comment type="subcellular location">
    <subcellularLocation>
        <location evidence="1 10">Cytoplasm</location>
    </subcellularLocation>
</comment>
<feature type="binding site" evidence="10">
    <location>
        <position position="98"/>
    </location>
    <ligand>
        <name>Zn(2+)</name>
        <dbReference type="ChEBI" id="CHEBI:29105"/>
    </ligand>
</feature>
<keyword evidence="7 10" id="KW-0067">ATP-binding</keyword>
<dbReference type="InterPro" id="IPR020058">
    <property type="entry name" value="Glu/Gln-tRNA-synth_Ib_cat-dom"/>
</dbReference>
<dbReference type="EMBL" id="CP011299">
    <property type="protein sequence ID" value="ANF17293.1"/>
    <property type="molecule type" value="Genomic_DNA"/>
</dbReference>
<dbReference type="OrthoDB" id="9807503at2"/>
<dbReference type="GO" id="GO:0000049">
    <property type="term" value="F:tRNA binding"/>
    <property type="evidence" value="ECO:0007669"/>
    <property type="project" value="InterPro"/>
</dbReference>
<dbReference type="AlphaFoldDB" id="A0A172WE91"/>
<dbReference type="GO" id="GO:0005829">
    <property type="term" value="C:cytosol"/>
    <property type="evidence" value="ECO:0007669"/>
    <property type="project" value="TreeGrafter"/>
</dbReference>
<proteinExistence type="inferred from homology"/>
<dbReference type="RefSeq" id="WP_075473825.1">
    <property type="nucleotide sequence ID" value="NZ_CP011299.1"/>
</dbReference>
<comment type="subunit">
    <text evidence="3 10">Monomer.</text>
</comment>
<dbReference type="NCBIfam" id="TIGR00464">
    <property type="entry name" value="gltX_bact"/>
    <property type="match status" value="1"/>
</dbReference>
<dbReference type="STRING" id="118110.XW81_00320"/>
<keyword evidence="5 10" id="KW-0436">Ligase</keyword>
<feature type="short sequence motif" description="'KMSKS' region" evidence="10">
    <location>
        <begin position="237"/>
        <end position="241"/>
    </location>
</feature>
<dbReference type="Proteomes" id="UP000077654">
    <property type="component" value="Chromosome"/>
</dbReference>
<dbReference type="PRINTS" id="PR00987">
    <property type="entry name" value="TRNASYNTHGLU"/>
</dbReference>
<evidence type="ECO:0000256" key="7">
    <source>
        <dbReference type="ARBA" id="ARBA00022840"/>
    </source>
</evidence>
<dbReference type="Gene3D" id="1.10.10.350">
    <property type="match status" value="1"/>
</dbReference>
<dbReference type="SUPFAM" id="SSF52374">
    <property type="entry name" value="Nucleotidylyl transferase"/>
    <property type="match status" value="1"/>
</dbReference>
<evidence type="ECO:0000259" key="12">
    <source>
        <dbReference type="Pfam" id="PF19269"/>
    </source>
</evidence>
<dbReference type="PANTHER" id="PTHR43311:SF2">
    <property type="entry name" value="GLUTAMATE--TRNA LIGASE, MITOCHONDRIAL-RELATED"/>
    <property type="match status" value="1"/>
</dbReference>
<reference evidence="13 14" key="1">
    <citation type="submission" date="2015-04" db="EMBL/GenBank/DDBJ databases">
        <title>Buchnera aphidicola assembly.</title>
        <authorList>
            <person name="Zhang Y."/>
        </authorList>
    </citation>
    <scope>NUCLEOTIDE SEQUENCE [LARGE SCALE GENOMIC DNA]</scope>
    <source>
        <strain evidence="13 14">SC</strain>
    </source>
</reference>
<dbReference type="Pfam" id="PF00749">
    <property type="entry name" value="tRNA-synt_1c"/>
    <property type="match status" value="1"/>
</dbReference>
<accession>A0A172WE91</accession>
<dbReference type="InterPro" id="IPR000924">
    <property type="entry name" value="Glu/Gln-tRNA-synth"/>
</dbReference>
<keyword evidence="10" id="KW-0479">Metal-binding</keyword>
<dbReference type="InterPro" id="IPR008925">
    <property type="entry name" value="aa_tRNA-synth_I_cd-bd_sf"/>
</dbReference>
<evidence type="ECO:0000256" key="1">
    <source>
        <dbReference type="ARBA" id="ARBA00004496"/>
    </source>
</evidence>
<evidence type="ECO:0000313" key="14">
    <source>
        <dbReference type="Proteomes" id="UP000077654"/>
    </source>
</evidence>
<comment type="catalytic activity">
    <reaction evidence="10">
        <text>tRNA(Glu) + L-glutamate + ATP = L-glutamyl-tRNA(Glu) + AMP + diphosphate</text>
        <dbReference type="Rhea" id="RHEA:23540"/>
        <dbReference type="Rhea" id="RHEA-COMP:9663"/>
        <dbReference type="Rhea" id="RHEA-COMP:9680"/>
        <dbReference type="ChEBI" id="CHEBI:29985"/>
        <dbReference type="ChEBI" id="CHEBI:30616"/>
        <dbReference type="ChEBI" id="CHEBI:33019"/>
        <dbReference type="ChEBI" id="CHEBI:78442"/>
        <dbReference type="ChEBI" id="CHEBI:78520"/>
        <dbReference type="ChEBI" id="CHEBI:456215"/>
        <dbReference type="EC" id="6.1.1.17"/>
    </reaction>
</comment>
<name>A0A172WE91_BUCSC</name>
<keyword evidence="10" id="KW-0862">Zinc</keyword>
<comment type="function">
    <text evidence="10">Catalyzes the attachment of glutamate to tRNA(Glu) in a two-step reaction: glutamate is first activated by ATP to form Glu-AMP and then transferred to the acceptor end of tRNA(Glu).</text>
</comment>
<dbReference type="InterPro" id="IPR049940">
    <property type="entry name" value="GluQ/Sye"/>
</dbReference>
<dbReference type="GO" id="GO:0008270">
    <property type="term" value="F:zinc ion binding"/>
    <property type="evidence" value="ECO:0007669"/>
    <property type="project" value="UniProtKB-UniRule"/>
</dbReference>